<accession>A0A0F9KFC5</accession>
<evidence type="ECO:0000259" key="1">
    <source>
        <dbReference type="SMART" id="SM00482"/>
    </source>
</evidence>
<proteinExistence type="predicted"/>
<dbReference type="Gene3D" id="3.30.420.10">
    <property type="entry name" value="Ribonuclease H-like superfamily/Ribonuclease H"/>
    <property type="match status" value="1"/>
</dbReference>
<dbReference type="AlphaFoldDB" id="A0A0F9KFC5"/>
<dbReference type="InterPro" id="IPR036397">
    <property type="entry name" value="RNaseH_sf"/>
</dbReference>
<dbReference type="SUPFAM" id="SSF53098">
    <property type="entry name" value="Ribonuclease H-like"/>
    <property type="match status" value="1"/>
</dbReference>
<dbReference type="GO" id="GO:0003887">
    <property type="term" value="F:DNA-directed DNA polymerase activity"/>
    <property type="evidence" value="ECO:0007669"/>
    <property type="project" value="InterPro"/>
</dbReference>
<dbReference type="Gene3D" id="1.10.150.20">
    <property type="entry name" value="5' to 3' exonuclease, C-terminal subdomain"/>
    <property type="match status" value="1"/>
</dbReference>
<comment type="caution">
    <text evidence="2">The sequence shown here is derived from an EMBL/GenBank/DDBJ whole genome shotgun (WGS) entry which is preliminary data.</text>
</comment>
<gene>
    <name evidence="2" type="ORF">LCGC14_1337710</name>
</gene>
<feature type="domain" description="DNA-directed DNA polymerase family A palm" evidence="1">
    <location>
        <begin position="357"/>
        <end position="610"/>
    </location>
</feature>
<dbReference type="GO" id="GO:0008408">
    <property type="term" value="F:3'-5' exonuclease activity"/>
    <property type="evidence" value="ECO:0007669"/>
    <property type="project" value="InterPro"/>
</dbReference>
<dbReference type="EMBL" id="LAZR01008146">
    <property type="protein sequence ID" value="KKM80648.1"/>
    <property type="molecule type" value="Genomic_DNA"/>
</dbReference>
<dbReference type="InterPro" id="IPR001098">
    <property type="entry name" value="DNA-dir_DNA_pol_A_palm_dom"/>
</dbReference>
<dbReference type="GO" id="GO:0003677">
    <property type="term" value="F:DNA binding"/>
    <property type="evidence" value="ECO:0007669"/>
    <property type="project" value="InterPro"/>
</dbReference>
<name>A0A0F9KFC5_9ZZZZ</name>
<evidence type="ECO:0000313" key="2">
    <source>
        <dbReference type="EMBL" id="KKM80648.1"/>
    </source>
</evidence>
<dbReference type="SUPFAM" id="SSF56672">
    <property type="entry name" value="DNA/RNA polymerases"/>
    <property type="match status" value="1"/>
</dbReference>
<sequence>MSDYQDILRQAGYPTDVLCLDFESFYSTEYSLGKMPTINYITDPRFELTGLGALSTEVDRTRFIEPRHIELHPLDLNRHTILVKHARFDITILQEHFNIVPKYIIDLEDLTRHYDSRMKHDLKTLAKMHKLKPKGETEDFKGLHWADMDTAKRKALAEYCIHDVELEMELFKIYLPKLSNPATELRLARHTLDLWLHKRFTVDLDLASKIKVQMRGKIASAIAASGHTPKELRSKKFVGWLQEALPDGEGVPMKKGKRGNILALAKADEACQQLLVHPKQKVRDLLIGRLAAKSWPTHLKRVGSLVSQHIANGGSLRVPLAYYPSHTGRWGGTEKINLQNLGGVGRRGSGTDPLIGDVKGLIFALDGYELGVADSAQIECRLLAWLAGQQDLLDVFASGGDPYSEFGRKGFGWKIRKATSEDPEPLARELTIKRGFCKDTVLGAGYGMGATKFHAFCLASPDLRPLFDSGQYDFKFVKRLIDTYRTTYSKIPAYWKSVEKVFRRVIRFPHLEVPVGCVTFRNDHGTVEIELPSGRVLYYRHCKIAQMKEWKNGSIKWHHGTLWGGSITENIVQAISRDLLGYWILKCEDVGLPVVLHVHDDIKTILPINQAEEMLEKQMEIMRSLPEWAEGLPVDVEGGLSNTL</sequence>
<dbReference type="GO" id="GO:0006260">
    <property type="term" value="P:DNA replication"/>
    <property type="evidence" value="ECO:0007669"/>
    <property type="project" value="InterPro"/>
</dbReference>
<dbReference type="InterPro" id="IPR002562">
    <property type="entry name" value="3'-5'_exonuclease_dom"/>
</dbReference>
<protein>
    <recommendedName>
        <fullName evidence="1">DNA-directed DNA polymerase family A palm domain-containing protein</fullName>
    </recommendedName>
</protein>
<dbReference type="InterPro" id="IPR012337">
    <property type="entry name" value="RNaseH-like_sf"/>
</dbReference>
<reference evidence="2" key="1">
    <citation type="journal article" date="2015" name="Nature">
        <title>Complex archaea that bridge the gap between prokaryotes and eukaryotes.</title>
        <authorList>
            <person name="Spang A."/>
            <person name="Saw J.H."/>
            <person name="Jorgensen S.L."/>
            <person name="Zaremba-Niedzwiedzka K."/>
            <person name="Martijn J."/>
            <person name="Lind A.E."/>
            <person name="van Eijk R."/>
            <person name="Schleper C."/>
            <person name="Guy L."/>
            <person name="Ettema T.J."/>
        </authorList>
    </citation>
    <scope>NUCLEOTIDE SEQUENCE</scope>
</reference>
<organism evidence="2">
    <name type="scientific">marine sediment metagenome</name>
    <dbReference type="NCBI Taxonomy" id="412755"/>
    <lineage>
        <taxon>unclassified sequences</taxon>
        <taxon>metagenomes</taxon>
        <taxon>ecological metagenomes</taxon>
    </lineage>
</organism>
<dbReference type="Pfam" id="PF01612">
    <property type="entry name" value="DNA_pol_A_exo1"/>
    <property type="match status" value="1"/>
</dbReference>
<dbReference type="InterPro" id="IPR043502">
    <property type="entry name" value="DNA/RNA_pol_sf"/>
</dbReference>
<dbReference type="SMART" id="SM00482">
    <property type="entry name" value="POLAc"/>
    <property type="match status" value="1"/>
</dbReference>